<feature type="transmembrane region" description="Helical" evidence="9">
    <location>
        <begin position="20"/>
        <end position="44"/>
    </location>
</feature>
<evidence type="ECO:0000256" key="6">
    <source>
        <dbReference type="ARBA" id="ARBA00022970"/>
    </source>
</evidence>
<evidence type="ECO:0000313" key="14">
    <source>
        <dbReference type="Proteomes" id="UP000604473"/>
    </source>
</evidence>
<evidence type="ECO:0000313" key="13">
    <source>
        <dbReference type="Proteomes" id="UP000064912"/>
    </source>
</evidence>
<dbReference type="PANTHER" id="PTHR30614:SF0">
    <property type="entry name" value="L-CYSTINE TRANSPORT SYSTEM PERMEASE PROTEIN TCYL"/>
    <property type="match status" value="1"/>
</dbReference>
<dbReference type="GO" id="GO:0043190">
    <property type="term" value="C:ATP-binding cassette (ABC) transporter complex"/>
    <property type="evidence" value="ECO:0007669"/>
    <property type="project" value="InterPro"/>
</dbReference>
<dbReference type="Proteomes" id="UP000604473">
    <property type="component" value="Unassembled WGS sequence"/>
</dbReference>
<keyword evidence="6" id="KW-0029">Amino-acid transport</keyword>
<dbReference type="CDD" id="cd06261">
    <property type="entry name" value="TM_PBP2"/>
    <property type="match status" value="1"/>
</dbReference>
<dbReference type="Pfam" id="PF00528">
    <property type="entry name" value="BPD_transp_1"/>
    <property type="match status" value="1"/>
</dbReference>
<keyword evidence="5 9" id="KW-0812">Transmembrane</keyword>
<keyword evidence="3 9" id="KW-0813">Transport</keyword>
<dbReference type="AlphaFoldDB" id="A0A0D6B083"/>
<dbReference type="eggNOG" id="COG0765">
    <property type="taxonomic scope" value="Bacteria"/>
</dbReference>
<reference evidence="12 14" key="2">
    <citation type="submission" date="2021-01" db="EMBL/GenBank/DDBJ databases">
        <title>Draft genomes of Rhodovulum sulfidophilum.</title>
        <authorList>
            <person name="Guzman M.S."/>
        </authorList>
    </citation>
    <scope>NUCLEOTIDE SEQUENCE [LARGE SCALE GENOMIC DNA]</scope>
    <source>
        <strain evidence="12 14">AB35</strain>
    </source>
</reference>
<dbReference type="InterPro" id="IPR043429">
    <property type="entry name" value="ArtM/GltK/GlnP/TcyL/YhdX-like"/>
</dbReference>
<dbReference type="InterPro" id="IPR010065">
    <property type="entry name" value="AA_ABC_transptr_permease_3TM"/>
</dbReference>
<evidence type="ECO:0000256" key="4">
    <source>
        <dbReference type="ARBA" id="ARBA00022475"/>
    </source>
</evidence>
<evidence type="ECO:0000256" key="2">
    <source>
        <dbReference type="ARBA" id="ARBA00010072"/>
    </source>
</evidence>
<comment type="similarity">
    <text evidence="2">Belongs to the binding-protein-dependent transport system permease family. HisMQ subfamily.</text>
</comment>
<keyword evidence="7 9" id="KW-1133">Transmembrane helix</keyword>
<comment type="subcellular location">
    <subcellularLocation>
        <location evidence="1">Cell inner membrane</location>
        <topology evidence="1">Multi-pass membrane protein</topology>
    </subcellularLocation>
    <subcellularLocation>
        <location evidence="9">Cell membrane</location>
        <topology evidence="9">Multi-pass membrane protein</topology>
    </subcellularLocation>
</comment>
<dbReference type="SUPFAM" id="SSF161098">
    <property type="entry name" value="MetI-like"/>
    <property type="match status" value="1"/>
</dbReference>
<reference evidence="11 13" key="1">
    <citation type="submission" date="2015-02" db="EMBL/GenBank/DDBJ databases">
        <title>Genome sequene of Rhodovulum sulfidophilum DSM 2351.</title>
        <authorList>
            <person name="Nagao N."/>
        </authorList>
    </citation>
    <scope>NUCLEOTIDE SEQUENCE [LARGE SCALE GENOMIC DNA]</scope>
    <source>
        <strain evidence="11 13">DSM 2351</strain>
    </source>
</reference>
<keyword evidence="4" id="KW-1003">Cell membrane</keyword>
<protein>
    <submittedName>
        <fullName evidence="12">Amino acid ABC transporter permease</fullName>
    </submittedName>
    <submittedName>
        <fullName evidence="11">Polar amino acid ABC transporter inner membrane subunit</fullName>
    </submittedName>
</protein>
<keyword evidence="14" id="KW-1185">Reference proteome</keyword>
<proteinExistence type="inferred from homology"/>
<dbReference type="Gene3D" id="1.10.3720.10">
    <property type="entry name" value="MetI-like"/>
    <property type="match status" value="1"/>
</dbReference>
<dbReference type="InterPro" id="IPR035906">
    <property type="entry name" value="MetI-like_sf"/>
</dbReference>
<dbReference type="PANTHER" id="PTHR30614">
    <property type="entry name" value="MEMBRANE COMPONENT OF AMINO ACID ABC TRANSPORTER"/>
    <property type="match status" value="1"/>
</dbReference>
<feature type="transmembrane region" description="Helical" evidence="9">
    <location>
        <begin position="56"/>
        <end position="77"/>
    </location>
</feature>
<dbReference type="GO" id="GO:0022857">
    <property type="term" value="F:transmembrane transporter activity"/>
    <property type="evidence" value="ECO:0007669"/>
    <property type="project" value="InterPro"/>
</dbReference>
<evidence type="ECO:0000256" key="8">
    <source>
        <dbReference type="ARBA" id="ARBA00023136"/>
    </source>
</evidence>
<evidence type="ECO:0000313" key="11">
    <source>
        <dbReference type="EMBL" id="BAQ68411.1"/>
    </source>
</evidence>
<sequence length="215" mass="22813">MFSFQTIVENLPVLLGAARYTLLISVLGCLQGLILGAILCAAALSKRKSLRRAAGLYVSFFRGVPLLIQLLVAYYLLPVIGINVPPLAAAVLTVGLCAAAYLAEVLRGSINAIPKGQAEAALAIGMSPGNLWVRVLLPQALKIGLPAIVNELILLVKASSLVTVVGIVEITRMSQSIASSTYRYLEIYLAAAFLYLAINLVIAAAGRLLERRLTV</sequence>
<accession>A0A0D6B083</accession>
<name>A0A0D6B083_RHOSU</name>
<dbReference type="GO" id="GO:0006865">
    <property type="term" value="P:amino acid transport"/>
    <property type="evidence" value="ECO:0007669"/>
    <property type="project" value="UniProtKB-KW"/>
</dbReference>
<dbReference type="KEGG" id="rsu:NHU_01251"/>
<dbReference type="OrthoDB" id="9814550at2"/>
<dbReference type="EMBL" id="AP014800">
    <property type="protein sequence ID" value="BAQ68411.1"/>
    <property type="molecule type" value="Genomic_DNA"/>
</dbReference>
<evidence type="ECO:0000256" key="1">
    <source>
        <dbReference type="ARBA" id="ARBA00004429"/>
    </source>
</evidence>
<evidence type="ECO:0000256" key="9">
    <source>
        <dbReference type="RuleBase" id="RU363032"/>
    </source>
</evidence>
<feature type="transmembrane region" description="Helical" evidence="9">
    <location>
        <begin position="187"/>
        <end position="209"/>
    </location>
</feature>
<feature type="transmembrane region" description="Helical" evidence="9">
    <location>
        <begin position="83"/>
        <end position="103"/>
    </location>
</feature>
<dbReference type="PROSITE" id="PS50928">
    <property type="entry name" value="ABC_TM1"/>
    <property type="match status" value="1"/>
</dbReference>
<dbReference type="NCBIfam" id="TIGR01726">
    <property type="entry name" value="HEQRo_perm_3TM"/>
    <property type="match status" value="1"/>
</dbReference>
<gene>
    <name evidence="12" type="ORF">JMM60_06370</name>
    <name evidence="11" type="ORF">NHU_01251</name>
</gene>
<evidence type="ECO:0000259" key="10">
    <source>
        <dbReference type="PROSITE" id="PS50928"/>
    </source>
</evidence>
<evidence type="ECO:0000256" key="3">
    <source>
        <dbReference type="ARBA" id="ARBA00022448"/>
    </source>
</evidence>
<organism evidence="11 13">
    <name type="scientific">Rhodovulum sulfidophilum</name>
    <name type="common">Rhodobacter sulfidophilus</name>
    <dbReference type="NCBI Taxonomy" id="35806"/>
    <lineage>
        <taxon>Bacteria</taxon>
        <taxon>Pseudomonadati</taxon>
        <taxon>Pseudomonadota</taxon>
        <taxon>Alphaproteobacteria</taxon>
        <taxon>Rhodobacterales</taxon>
        <taxon>Paracoccaceae</taxon>
        <taxon>Rhodovulum</taxon>
    </lineage>
</organism>
<dbReference type="GeneID" id="93540662"/>
<dbReference type="RefSeq" id="WP_042463139.1">
    <property type="nucleotide sequence ID" value="NZ_CP015421.1"/>
</dbReference>
<dbReference type="Proteomes" id="UP000064912">
    <property type="component" value="Chromosome"/>
</dbReference>
<dbReference type="EMBL" id="JAESJJ010000005">
    <property type="protein sequence ID" value="MBL3608432.1"/>
    <property type="molecule type" value="Genomic_DNA"/>
</dbReference>
<evidence type="ECO:0000256" key="7">
    <source>
        <dbReference type="ARBA" id="ARBA00022989"/>
    </source>
</evidence>
<dbReference type="InterPro" id="IPR000515">
    <property type="entry name" value="MetI-like"/>
</dbReference>
<evidence type="ECO:0000256" key="5">
    <source>
        <dbReference type="ARBA" id="ARBA00022692"/>
    </source>
</evidence>
<feature type="domain" description="ABC transmembrane type-1" evidence="10">
    <location>
        <begin position="18"/>
        <end position="206"/>
    </location>
</feature>
<keyword evidence="8 9" id="KW-0472">Membrane</keyword>
<evidence type="ECO:0000313" key="12">
    <source>
        <dbReference type="EMBL" id="MBL3608432.1"/>
    </source>
</evidence>
<dbReference type="PATRIC" id="fig|35806.4.peg.1290"/>